<reference evidence="2" key="1">
    <citation type="submission" date="2018-08" db="EMBL/GenBank/DDBJ databases">
        <authorList>
            <person name="Rossello M."/>
        </authorList>
    </citation>
    <scope>NUCLEOTIDE SEQUENCE [LARGE SCALE GENOMIC DNA]</scope>
    <source>
        <strain evidence="2">cv. Chinese Spring</strain>
    </source>
</reference>
<feature type="region of interest" description="Disordered" evidence="1">
    <location>
        <begin position="43"/>
        <end position="79"/>
    </location>
</feature>
<keyword evidence="3" id="KW-1185">Reference proteome</keyword>
<dbReference type="Gramene" id="TraesJUL6A03G03438660.1">
    <property type="protein sequence ID" value="TraesJUL6A03G03438660.1"/>
    <property type="gene ID" value="TraesJUL6A03G03438660"/>
</dbReference>
<dbReference type="GeneID" id="123129116"/>
<dbReference type="AlphaFoldDB" id="A0A3B6NVM5"/>
<name>A0A3B6NVM5_WHEAT</name>
<proteinExistence type="predicted"/>
<dbReference type="Gramene" id="TraesROB_scaffold_092304_01G000400.1">
    <property type="protein sequence ID" value="TraesROB_scaffold_092304_01G000400.1"/>
    <property type="gene ID" value="TraesROB_scaffold_092304_01G000400"/>
</dbReference>
<dbReference type="EnsemblPlants" id="TraesCS6A02G408200.1">
    <property type="protein sequence ID" value="TraesCS6A02G408200.1"/>
    <property type="gene ID" value="TraesCS6A02G408200"/>
</dbReference>
<accession>A0A3B6NVM5</accession>
<dbReference type="Gramene" id="TraesCS6A03G1021400.1">
    <property type="protein sequence ID" value="TraesCS6A03G1021400.1.CDS"/>
    <property type="gene ID" value="TraesCS6A03G1021400"/>
</dbReference>
<protein>
    <submittedName>
        <fullName evidence="2">Uncharacterized protein</fullName>
    </submittedName>
</protein>
<evidence type="ECO:0000313" key="2">
    <source>
        <dbReference type="EnsemblPlants" id="TraesCS6A02G408200.1"/>
    </source>
</evidence>
<dbReference type="RefSeq" id="XP_044405219.1">
    <property type="nucleotide sequence ID" value="XM_044549284.1"/>
</dbReference>
<dbReference type="Gramene" id="TraesRN6A0101010300.1">
    <property type="protein sequence ID" value="TraesRN6A0101010300.1"/>
    <property type="gene ID" value="TraesRN6A0101010300"/>
</dbReference>
<sequence>MEACYPRDLFPCLEPAVAHLQDSTTSLPWINRRLTSTIYTPHHSFPFHTSRPNPWGSPEDAGSADRHPQPTLSRVDAQGAMASKPEIPWTVVAEWKYARVRKQLANGSASDESDDLEKEHGLTGIKGSVSYRQPYVLYVDDEVTTIEVPWLSKGTRRQRKKLAAARKCLVETKHGVGYYVFGSYV</sequence>
<evidence type="ECO:0000256" key="1">
    <source>
        <dbReference type="SAM" id="MobiDB-lite"/>
    </source>
</evidence>
<dbReference type="Gramene" id="TraesARI6A03G03371680.1">
    <property type="protein sequence ID" value="TraesARI6A03G03371680.1"/>
    <property type="gene ID" value="TraesARI6A03G03371680"/>
</dbReference>
<dbReference type="Gramene" id="TraesCAD_scaffold_096213_01G000100.1">
    <property type="protein sequence ID" value="TraesCAD_scaffold_096213_01G000100.1"/>
    <property type="gene ID" value="TraesCAD_scaffold_096213_01G000100"/>
</dbReference>
<dbReference type="Proteomes" id="UP000019116">
    <property type="component" value="Chromosome 6A"/>
</dbReference>
<dbReference type="Gramene" id="TraesCLE_scaffold_055601_01G000100.1">
    <property type="protein sequence ID" value="TraesCLE_scaffold_055601_01G000100.1"/>
    <property type="gene ID" value="TraesCLE_scaffold_055601_01G000100"/>
</dbReference>
<organism evidence="2">
    <name type="scientific">Triticum aestivum</name>
    <name type="common">Wheat</name>
    <dbReference type="NCBI Taxonomy" id="4565"/>
    <lineage>
        <taxon>Eukaryota</taxon>
        <taxon>Viridiplantae</taxon>
        <taxon>Streptophyta</taxon>
        <taxon>Embryophyta</taxon>
        <taxon>Tracheophyta</taxon>
        <taxon>Spermatophyta</taxon>
        <taxon>Magnoliopsida</taxon>
        <taxon>Liliopsida</taxon>
        <taxon>Poales</taxon>
        <taxon>Poaceae</taxon>
        <taxon>BOP clade</taxon>
        <taxon>Pooideae</taxon>
        <taxon>Triticodae</taxon>
        <taxon>Triticeae</taxon>
        <taxon>Triticinae</taxon>
        <taxon>Triticum</taxon>
    </lineage>
</organism>
<gene>
    <name evidence="2" type="primary">LOC123129116</name>
</gene>
<dbReference type="Gramene" id="TraesSYM6A03G03355310.1">
    <property type="protein sequence ID" value="TraesSYM6A03G03355310.1"/>
    <property type="gene ID" value="TraesSYM6A03G03355310"/>
</dbReference>
<dbReference type="PaxDb" id="4565-Traes_6AL_625095415.2"/>
<dbReference type="Gramene" id="TraesNOR6A03G03445930.2">
    <property type="protein sequence ID" value="TraesNOR6A03G03445930.2"/>
    <property type="gene ID" value="TraesNOR6A03G03445930"/>
</dbReference>
<evidence type="ECO:0000313" key="3">
    <source>
        <dbReference type="Proteomes" id="UP000019116"/>
    </source>
</evidence>
<dbReference type="Gramene" id="TraesCS6A02G408200.1">
    <property type="protein sequence ID" value="TraesCS6A02G408200.1"/>
    <property type="gene ID" value="TraesCS6A02G408200"/>
</dbReference>
<reference evidence="2" key="2">
    <citation type="submission" date="2018-10" db="UniProtKB">
        <authorList>
            <consortium name="EnsemblPlants"/>
        </authorList>
    </citation>
    <scope>IDENTIFICATION</scope>
</reference>